<dbReference type="EMBL" id="CP017315">
    <property type="protein sequence ID" value="AQS41657.1"/>
    <property type="molecule type" value="Genomic_DNA"/>
</dbReference>
<dbReference type="KEGG" id="thd:BHV28_09610"/>
<reference evidence="1 2" key="2">
    <citation type="journal article" date="2016" name="Sci. Rep.">
        <title>The genome of Rhizobiales bacteria in predatory ants reveals urease gene functions but no genes for nitrogen fixation.</title>
        <authorList>
            <person name="Neuvonen M.M."/>
            <person name="Tamarit D."/>
            <person name="Naslund K."/>
            <person name="Liebig J."/>
            <person name="Feldhaar H."/>
            <person name="Moran N.A."/>
            <person name="Guy L."/>
            <person name="Andersson S.G."/>
        </authorList>
    </citation>
    <scope>NUCLEOTIDE SEQUENCE [LARGE SCALE GENOMIC DNA]</scope>
    <source>
        <strain evidence="1 2">Hsal</strain>
    </source>
</reference>
<proteinExistence type="predicted"/>
<keyword evidence="2" id="KW-1185">Reference proteome</keyword>
<gene>
    <name evidence="1" type="ORF">BHV28_09610</name>
</gene>
<dbReference type="Proteomes" id="UP000188912">
    <property type="component" value="Chromosome"/>
</dbReference>
<name>A0A1U9JUV4_9HYPH</name>
<dbReference type="AlphaFoldDB" id="A0A1U9JUV4"/>
<accession>A0A1U9JUV4</accession>
<reference evidence="1 2" key="1">
    <citation type="journal article" date="2010" name="Science">
        <title>Genomic comparison of the ants Camponotus floridanus and Harpegnathos saltator.</title>
        <authorList>
            <person name="Bonasio R."/>
            <person name="Zhang G."/>
            <person name="Ye C."/>
            <person name="Mutti N.S."/>
            <person name="Fang X."/>
            <person name="Qin N."/>
            <person name="Donahue G."/>
            <person name="Yang P."/>
            <person name="Li Q."/>
            <person name="Li C."/>
            <person name="Zhang P."/>
            <person name="Huang Z."/>
            <person name="Berger S.L."/>
            <person name="Reinberg D."/>
            <person name="Wang J."/>
            <person name="Liebig J."/>
        </authorList>
    </citation>
    <scope>NUCLEOTIDE SEQUENCE [LARGE SCALE GENOMIC DNA]</scope>
    <source>
        <strain evidence="1 2">Hsal</strain>
    </source>
</reference>
<evidence type="ECO:0000313" key="1">
    <source>
        <dbReference type="EMBL" id="AQS41657.1"/>
    </source>
</evidence>
<protein>
    <submittedName>
        <fullName evidence="1">Uncharacterized protein</fullName>
    </submittedName>
</protein>
<evidence type="ECO:0000313" key="2">
    <source>
        <dbReference type="Proteomes" id="UP000188912"/>
    </source>
</evidence>
<organism evidence="1 2">
    <name type="scientific">Candidatus Tokpelaia hoelldobleri</name>
    <dbReference type="NCBI Taxonomy" id="1902579"/>
    <lineage>
        <taxon>Bacteria</taxon>
        <taxon>Pseudomonadati</taxon>
        <taxon>Pseudomonadota</taxon>
        <taxon>Alphaproteobacteria</taxon>
        <taxon>Hyphomicrobiales</taxon>
        <taxon>Candidatus Tokpelaia</taxon>
    </lineage>
</organism>
<sequence length="88" mass="10057">MSYTPKYKATVVAFLNLCINKVLFDTRYCNKVGISKIVKLLPTGFVCLDKATFLALNAEQNGVQYNNFIVHTNFTISLKNLKIIQQYF</sequence>